<sequence>MSQFTVNSIDLIPASHYPKIADNLEDCQTYLYSEQLHLKEMYHDYVKEELKEKAEEKRALRLIEQRKSLEDKEWMLQQGIAREIDPERKETLQAELKTTEGMLWELNLKLKKEGKGNVTDVLRANTKAIFLDTQYKAYRKAIVMYLEDYVSTGVIGEGTVTFFDMEFTASAVAQN</sequence>
<evidence type="ECO:0000313" key="1">
    <source>
        <dbReference type="EMBL" id="BDD08272.1"/>
    </source>
</evidence>
<dbReference type="Proteomes" id="UP001348817">
    <property type="component" value="Chromosome"/>
</dbReference>
<name>A0AAU9CSC6_9BACT</name>
<organism evidence="1 2">
    <name type="scientific">Fulvitalea axinellae</name>
    <dbReference type="NCBI Taxonomy" id="1182444"/>
    <lineage>
        <taxon>Bacteria</taxon>
        <taxon>Pseudomonadati</taxon>
        <taxon>Bacteroidota</taxon>
        <taxon>Cytophagia</taxon>
        <taxon>Cytophagales</taxon>
        <taxon>Persicobacteraceae</taxon>
        <taxon>Fulvitalea</taxon>
    </lineage>
</organism>
<dbReference type="EMBL" id="AP025314">
    <property type="protein sequence ID" value="BDD08272.1"/>
    <property type="molecule type" value="Genomic_DNA"/>
</dbReference>
<dbReference type="KEGG" id="fax:FUAX_07040"/>
<evidence type="ECO:0000313" key="2">
    <source>
        <dbReference type="Proteomes" id="UP001348817"/>
    </source>
</evidence>
<keyword evidence="2" id="KW-1185">Reference proteome</keyword>
<accession>A0AAU9CSC6</accession>
<dbReference type="RefSeq" id="WP_338393540.1">
    <property type="nucleotide sequence ID" value="NZ_AP025314.1"/>
</dbReference>
<reference evidence="1 2" key="1">
    <citation type="submission" date="2021-12" db="EMBL/GenBank/DDBJ databases">
        <title>Genome sequencing of bacteria with rrn-lacking chromosome and rrn-plasmid.</title>
        <authorList>
            <person name="Anda M."/>
            <person name="Iwasaki W."/>
        </authorList>
    </citation>
    <scope>NUCLEOTIDE SEQUENCE [LARGE SCALE GENOMIC DNA]</scope>
    <source>
        <strain evidence="1 2">DSM 100852</strain>
    </source>
</reference>
<protein>
    <submittedName>
        <fullName evidence="1">Uncharacterized protein</fullName>
    </submittedName>
</protein>
<proteinExistence type="predicted"/>
<gene>
    <name evidence="1" type="ORF">FUAX_07040</name>
</gene>
<dbReference type="AlphaFoldDB" id="A0AAU9CSC6"/>